<name>A0A915EMZ2_9BILA</name>
<evidence type="ECO:0000313" key="2">
    <source>
        <dbReference type="WBParaSite" id="jg7065"/>
    </source>
</evidence>
<protein>
    <submittedName>
        <fullName evidence="2">Vitellogenin</fullName>
    </submittedName>
</protein>
<organism evidence="1 2">
    <name type="scientific">Ditylenchus dipsaci</name>
    <dbReference type="NCBI Taxonomy" id="166011"/>
    <lineage>
        <taxon>Eukaryota</taxon>
        <taxon>Metazoa</taxon>
        <taxon>Ecdysozoa</taxon>
        <taxon>Nematoda</taxon>
        <taxon>Chromadorea</taxon>
        <taxon>Rhabditida</taxon>
        <taxon>Tylenchina</taxon>
        <taxon>Tylenchomorpha</taxon>
        <taxon>Sphaerularioidea</taxon>
        <taxon>Anguinidae</taxon>
        <taxon>Anguininae</taxon>
        <taxon>Ditylenchus</taxon>
    </lineage>
</organism>
<keyword evidence="1" id="KW-1185">Reference proteome</keyword>
<dbReference type="AlphaFoldDB" id="A0A915EMZ2"/>
<dbReference type="WBParaSite" id="jg7065">
    <property type="protein sequence ID" value="jg7065"/>
    <property type="gene ID" value="jg7065"/>
</dbReference>
<proteinExistence type="predicted"/>
<sequence>MAMIYEIIDDSQMDFKCINMEYHLIVIPKQGCNYMEPFFSSSLGNVRANGYLCPTKKYNSKNFIPVSFAQAHAPLSFEHEEDVTTPCATDETRYSLTDVISSRLRELVTKPLMIAEKIANSKKPCALLLIKLVADSSSRLSINNMQE</sequence>
<reference evidence="2" key="1">
    <citation type="submission" date="2022-11" db="UniProtKB">
        <authorList>
            <consortium name="WormBaseParasite"/>
        </authorList>
    </citation>
    <scope>IDENTIFICATION</scope>
</reference>
<accession>A0A915EMZ2</accession>
<evidence type="ECO:0000313" key="1">
    <source>
        <dbReference type="Proteomes" id="UP000887574"/>
    </source>
</evidence>
<dbReference type="Proteomes" id="UP000887574">
    <property type="component" value="Unplaced"/>
</dbReference>